<keyword evidence="2" id="KW-0255">Endonuclease</keyword>
<dbReference type="Gene3D" id="1.10.150.20">
    <property type="entry name" value="5' to 3' exonuclease, C-terminal subdomain"/>
    <property type="match status" value="1"/>
</dbReference>
<dbReference type="GO" id="GO:0004519">
    <property type="term" value="F:endonuclease activity"/>
    <property type="evidence" value="ECO:0007669"/>
    <property type="project" value="UniProtKB-KW"/>
</dbReference>
<reference evidence="3" key="1">
    <citation type="submission" date="2016-06" db="EMBL/GenBank/DDBJ databases">
        <authorList>
            <person name="Varghese N."/>
        </authorList>
    </citation>
    <scope>NUCLEOTIDE SEQUENCE [LARGE SCALE GENOMIC DNA]</scope>
    <source>
        <strain evidence="3">DSM 45344</strain>
    </source>
</reference>
<dbReference type="EMBL" id="LT598496">
    <property type="protein sequence ID" value="SBV30831.1"/>
    <property type="molecule type" value="Genomic_DNA"/>
</dbReference>
<evidence type="ECO:0000259" key="1">
    <source>
        <dbReference type="SMART" id="SM00278"/>
    </source>
</evidence>
<accession>A0A1C3NE50</accession>
<evidence type="ECO:0000313" key="3">
    <source>
        <dbReference type="Proteomes" id="UP000199393"/>
    </source>
</evidence>
<dbReference type="PATRIC" id="fig|307121.4.peg.6554"/>
<protein>
    <submittedName>
        <fullName evidence="2">Predicted 5' DNA nuclease, flap endonuclease-1-like, helix-3-turn-helix (H3TH) domain</fullName>
    </submittedName>
</protein>
<dbReference type="SMART" id="SM00278">
    <property type="entry name" value="HhH1"/>
    <property type="match status" value="1"/>
</dbReference>
<keyword evidence="2" id="KW-0378">Hydrolase</keyword>
<keyword evidence="2" id="KW-0540">Nuclease</keyword>
<dbReference type="GO" id="GO:0006281">
    <property type="term" value="P:DNA repair"/>
    <property type="evidence" value="ECO:0007669"/>
    <property type="project" value="InterPro"/>
</dbReference>
<dbReference type="InterPro" id="IPR003583">
    <property type="entry name" value="Hlx-hairpin-Hlx_DNA-bd_motif"/>
</dbReference>
<gene>
    <name evidence="2" type="ORF">GA0070620_6433</name>
</gene>
<feature type="domain" description="Helix-hairpin-helix DNA-binding motif class 1" evidence="1">
    <location>
        <begin position="75"/>
        <end position="94"/>
    </location>
</feature>
<organism evidence="2 3">
    <name type="scientific">Micromonospora krabiensis</name>
    <dbReference type="NCBI Taxonomy" id="307121"/>
    <lineage>
        <taxon>Bacteria</taxon>
        <taxon>Bacillati</taxon>
        <taxon>Actinomycetota</taxon>
        <taxon>Actinomycetes</taxon>
        <taxon>Micromonosporales</taxon>
        <taxon>Micromonosporaceae</taxon>
        <taxon>Micromonospora</taxon>
    </lineage>
</organism>
<dbReference type="RefSeq" id="WP_231922033.1">
    <property type="nucleotide sequence ID" value="NZ_JBHRWG010000002.1"/>
</dbReference>
<sequence length="160" mass="16825">MAWFINQSLLIILAAFLLGLLVGWLVWGNRTAPPAPTAAAQAAPGSEGDRRPALGAEPVTEIALRSTQPPVGRNDELERIEGIGPKMAAALRDAGIRTFAQLAATDNTTRRTAIEAAGLTFAPSLVTWGRQAQLLADGDEVGFAELTARLVAGRDTEAVL</sequence>
<name>A0A1C3NE50_9ACTN</name>
<dbReference type="Pfam" id="PF14520">
    <property type="entry name" value="HHH_5"/>
    <property type="match status" value="1"/>
</dbReference>
<proteinExistence type="predicted"/>
<dbReference type="Proteomes" id="UP000199393">
    <property type="component" value="Chromosome I"/>
</dbReference>
<dbReference type="STRING" id="307121.GA0070620_6433"/>
<keyword evidence="3" id="KW-1185">Reference proteome</keyword>
<dbReference type="AlphaFoldDB" id="A0A1C3NE50"/>
<evidence type="ECO:0000313" key="2">
    <source>
        <dbReference type="EMBL" id="SBV30831.1"/>
    </source>
</evidence>
<dbReference type="GO" id="GO:0003677">
    <property type="term" value="F:DNA binding"/>
    <property type="evidence" value="ECO:0007669"/>
    <property type="project" value="InterPro"/>
</dbReference>